<evidence type="ECO:0000256" key="11">
    <source>
        <dbReference type="ARBA" id="ARBA00023167"/>
    </source>
</evidence>
<evidence type="ECO:0000256" key="12">
    <source>
        <dbReference type="ARBA" id="ARBA00048841"/>
    </source>
</evidence>
<evidence type="ECO:0000256" key="5">
    <source>
        <dbReference type="ARBA" id="ARBA00013213"/>
    </source>
</evidence>
<dbReference type="GO" id="GO:0004412">
    <property type="term" value="F:homoserine dehydrogenase activity"/>
    <property type="evidence" value="ECO:0007669"/>
    <property type="project" value="UniProtKB-EC"/>
</dbReference>
<feature type="binding site" evidence="15">
    <location>
        <position position="113"/>
    </location>
    <ligand>
        <name>NADPH</name>
        <dbReference type="ChEBI" id="CHEBI:57783"/>
    </ligand>
</feature>
<keyword evidence="10 16" id="KW-0560">Oxidoreductase</keyword>
<evidence type="ECO:0000256" key="17">
    <source>
        <dbReference type="RuleBase" id="RU004171"/>
    </source>
</evidence>
<dbReference type="InterPro" id="IPR005106">
    <property type="entry name" value="Asp/hSer_DH_NAD-bd"/>
</dbReference>
<dbReference type="GO" id="GO:0009090">
    <property type="term" value="P:homoserine biosynthetic process"/>
    <property type="evidence" value="ECO:0007669"/>
    <property type="project" value="TreeGrafter"/>
</dbReference>
<comment type="pathway">
    <text evidence="2 16">Amino-acid biosynthesis; L-threonine biosynthesis; L-threonine from L-aspartate: step 3/5.</text>
</comment>
<dbReference type="InterPro" id="IPR036291">
    <property type="entry name" value="NAD(P)-bd_dom_sf"/>
</dbReference>
<evidence type="ECO:0000256" key="1">
    <source>
        <dbReference type="ARBA" id="ARBA00001920"/>
    </source>
</evidence>
<comment type="caution">
    <text evidence="20">The sequence shown here is derived from an EMBL/GenBank/DDBJ whole genome shotgun (WGS) entry which is preliminary data.</text>
</comment>
<evidence type="ECO:0000256" key="3">
    <source>
        <dbReference type="ARBA" id="ARBA00005062"/>
    </source>
</evidence>
<dbReference type="EMBL" id="CAJVPZ010007624">
    <property type="protein sequence ID" value="CAG8588671.1"/>
    <property type="molecule type" value="Genomic_DNA"/>
</dbReference>
<evidence type="ECO:0000256" key="4">
    <source>
        <dbReference type="ARBA" id="ARBA00006753"/>
    </source>
</evidence>
<dbReference type="InterPro" id="IPR001342">
    <property type="entry name" value="HDH_cat"/>
</dbReference>
<dbReference type="GO" id="GO:0009088">
    <property type="term" value="P:threonine biosynthetic process"/>
    <property type="evidence" value="ECO:0007669"/>
    <property type="project" value="UniProtKB-KW"/>
</dbReference>
<dbReference type="AlphaFoldDB" id="A0A9N9C495"/>
<dbReference type="PROSITE" id="PS01042">
    <property type="entry name" value="HOMOSER_DHGENASE"/>
    <property type="match status" value="1"/>
</dbReference>
<dbReference type="InterPro" id="IPR022697">
    <property type="entry name" value="HDH_short"/>
</dbReference>
<feature type="domain" description="Homoserine dehydrogenase catalytic" evidence="18">
    <location>
        <begin position="148"/>
        <end position="345"/>
    </location>
</feature>
<name>A0A9N9C495_9GLOM</name>
<dbReference type="Gene3D" id="3.40.50.720">
    <property type="entry name" value="NAD(P)-binding Rossmann-like Domain"/>
    <property type="match status" value="1"/>
</dbReference>
<comment type="function">
    <text evidence="13">Catalyzes the conversion of L-aspartate-beta-semialdehyde (L-Asa) to L-homoserine (L-Hse), the third step in the biosynthesis of amino acids that derive from aspartate (the aspartate family of amino acids), including methioinine and threonine, the latter of which is a precursor to isoleucine; production of homoserine leads to a branch-point in the pathway as it can either be O-phosphorylated for processing to threonine, or O-acylated for processing to methionine.</text>
</comment>
<evidence type="ECO:0000259" key="18">
    <source>
        <dbReference type="Pfam" id="PF00742"/>
    </source>
</evidence>
<reference evidence="20" key="1">
    <citation type="submission" date="2021-06" db="EMBL/GenBank/DDBJ databases">
        <authorList>
            <person name="Kallberg Y."/>
            <person name="Tangrot J."/>
            <person name="Rosling A."/>
        </authorList>
    </citation>
    <scope>NUCLEOTIDE SEQUENCE</scope>
    <source>
        <strain evidence="20">IN212</strain>
    </source>
</reference>
<dbReference type="GO" id="GO:0009086">
    <property type="term" value="P:methionine biosynthetic process"/>
    <property type="evidence" value="ECO:0007669"/>
    <property type="project" value="UniProtKB-KW"/>
</dbReference>
<dbReference type="OrthoDB" id="67851at2759"/>
<dbReference type="InterPro" id="IPR019811">
    <property type="entry name" value="HDH_CS"/>
</dbReference>
<comment type="pathway">
    <text evidence="3 16">Amino-acid biosynthesis; L-methionine biosynthesis via de novo pathway; L-homoserine from L-aspartate: step 3/3.</text>
</comment>
<dbReference type="PANTHER" id="PTHR43070">
    <property type="match status" value="1"/>
</dbReference>
<keyword evidence="9 15" id="KW-0521">NADP</keyword>
<dbReference type="Gene3D" id="3.30.360.10">
    <property type="entry name" value="Dihydrodipicolinate Reductase, domain 2"/>
    <property type="match status" value="1"/>
</dbReference>
<dbReference type="EC" id="1.1.1.3" evidence="5 16"/>
<keyword evidence="21" id="KW-1185">Reference proteome</keyword>
<keyword evidence="7 16" id="KW-0028">Amino-acid biosynthesis</keyword>
<evidence type="ECO:0000256" key="10">
    <source>
        <dbReference type="ARBA" id="ARBA00023002"/>
    </source>
</evidence>
<evidence type="ECO:0000256" key="6">
    <source>
        <dbReference type="ARBA" id="ARBA00013376"/>
    </source>
</evidence>
<dbReference type="GO" id="GO:0050661">
    <property type="term" value="F:NADP binding"/>
    <property type="evidence" value="ECO:0007669"/>
    <property type="project" value="InterPro"/>
</dbReference>
<keyword evidence="11 16" id="KW-0486">Methionine biosynthesis</keyword>
<organism evidence="20 21">
    <name type="scientific">Racocetra fulgida</name>
    <dbReference type="NCBI Taxonomy" id="60492"/>
    <lineage>
        <taxon>Eukaryota</taxon>
        <taxon>Fungi</taxon>
        <taxon>Fungi incertae sedis</taxon>
        <taxon>Mucoromycota</taxon>
        <taxon>Glomeromycotina</taxon>
        <taxon>Glomeromycetes</taxon>
        <taxon>Diversisporales</taxon>
        <taxon>Gigasporaceae</taxon>
        <taxon>Racocetra</taxon>
    </lineage>
</organism>
<feature type="binding site" evidence="15">
    <location>
        <begin position="8"/>
        <end position="13"/>
    </location>
    <ligand>
        <name>NADP(+)</name>
        <dbReference type="ChEBI" id="CHEBI:58349"/>
    </ligand>
</feature>
<feature type="non-terminal residue" evidence="20">
    <location>
        <position position="363"/>
    </location>
</feature>
<evidence type="ECO:0000259" key="19">
    <source>
        <dbReference type="Pfam" id="PF03447"/>
    </source>
</evidence>
<evidence type="ECO:0000256" key="9">
    <source>
        <dbReference type="ARBA" id="ARBA00022857"/>
    </source>
</evidence>
<comment type="catalytic activity">
    <reaction evidence="12">
        <text>L-homoserine + NADP(+) = L-aspartate 4-semialdehyde + NADPH + H(+)</text>
        <dbReference type="Rhea" id="RHEA:15761"/>
        <dbReference type="ChEBI" id="CHEBI:15378"/>
        <dbReference type="ChEBI" id="CHEBI:57476"/>
        <dbReference type="ChEBI" id="CHEBI:57783"/>
        <dbReference type="ChEBI" id="CHEBI:58349"/>
        <dbReference type="ChEBI" id="CHEBI:537519"/>
        <dbReference type="EC" id="1.1.1.3"/>
    </reaction>
    <physiologicalReaction direction="right-to-left" evidence="12">
        <dbReference type="Rhea" id="RHEA:15763"/>
    </physiologicalReaction>
</comment>
<gene>
    <name evidence="20" type="ORF">RFULGI_LOCUS6142</name>
</gene>
<evidence type="ECO:0000256" key="14">
    <source>
        <dbReference type="PIRSR" id="PIRSR036497-1"/>
    </source>
</evidence>
<feature type="active site" description="Proton donor" evidence="14">
    <location>
        <position position="220"/>
    </location>
</feature>
<comment type="similarity">
    <text evidence="4 17">Belongs to the homoserine dehydrogenase family.</text>
</comment>
<dbReference type="InterPro" id="IPR011147">
    <property type="entry name" value="Bifunc_Aspkin/hSer_DH"/>
</dbReference>
<dbReference type="SUPFAM" id="SSF55347">
    <property type="entry name" value="Glyceraldehyde-3-phosphate dehydrogenase-like, C-terminal domain"/>
    <property type="match status" value="1"/>
</dbReference>
<accession>A0A9N9C495</accession>
<evidence type="ECO:0000313" key="20">
    <source>
        <dbReference type="EMBL" id="CAG8588671.1"/>
    </source>
</evidence>
<dbReference type="FunFam" id="3.30.360.10:FF:000006">
    <property type="entry name" value="Bifunctional aspartokinase/homoserine dehydrogenase"/>
    <property type="match status" value="1"/>
</dbReference>
<dbReference type="SUPFAM" id="SSF51735">
    <property type="entry name" value="NAD(P)-binding Rossmann-fold domains"/>
    <property type="match status" value="1"/>
</dbReference>
<proteinExistence type="inferred from homology"/>
<dbReference type="Pfam" id="PF00742">
    <property type="entry name" value="Homoserine_dh"/>
    <property type="match status" value="1"/>
</dbReference>
<evidence type="ECO:0000256" key="2">
    <source>
        <dbReference type="ARBA" id="ARBA00005056"/>
    </source>
</evidence>
<feature type="binding site" evidence="15">
    <location>
        <position position="205"/>
    </location>
    <ligand>
        <name>L-homoserine</name>
        <dbReference type="ChEBI" id="CHEBI:57476"/>
    </ligand>
</feature>
<evidence type="ECO:0000256" key="16">
    <source>
        <dbReference type="RuleBase" id="RU000579"/>
    </source>
</evidence>
<evidence type="ECO:0000256" key="15">
    <source>
        <dbReference type="PIRSR" id="PIRSR036497-2"/>
    </source>
</evidence>
<protein>
    <recommendedName>
        <fullName evidence="6 16">Homoserine dehydrogenase</fullName>
        <ecNumber evidence="5 16">1.1.1.3</ecNumber>
    </recommendedName>
</protein>
<feature type="binding site" evidence="15">
    <location>
        <position position="89"/>
    </location>
    <ligand>
        <name>NADPH</name>
        <dbReference type="ChEBI" id="CHEBI:57783"/>
    </ligand>
</feature>
<dbReference type="Pfam" id="PF03447">
    <property type="entry name" value="NAD_binding_3"/>
    <property type="match status" value="1"/>
</dbReference>
<evidence type="ECO:0000256" key="8">
    <source>
        <dbReference type="ARBA" id="ARBA00022697"/>
    </source>
</evidence>
<comment type="cofactor">
    <cofactor evidence="1">
        <name>a metal cation</name>
        <dbReference type="ChEBI" id="CHEBI:25213"/>
    </cofactor>
</comment>
<dbReference type="Proteomes" id="UP000789396">
    <property type="component" value="Unassembled WGS sequence"/>
</dbReference>
<dbReference type="PIRSF" id="PIRSF036497">
    <property type="entry name" value="HDH_short"/>
    <property type="match status" value="1"/>
</dbReference>
<feature type="non-terminal residue" evidence="20">
    <location>
        <position position="1"/>
    </location>
</feature>
<dbReference type="PANTHER" id="PTHR43070:SF5">
    <property type="entry name" value="HOMOSERINE DEHYDROGENASE"/>
    <property type="match status" value="1"/>
</dbReference>
<evidence type="ECO:0000313" key="21">
    <source>
        <dbReference type="Proteomes" id="UP000789396"/>
    </source>
</evidence>
<evidence type="ECO:0000256" key="7">
    <source>
        <dbReference type="ARBA" id="ARBA00022605"/>
    </source>
</evidence>
<feature type="domain" description="Aspartate/homoserine dehydrogenase NAD-binding" evidence="19">
    <location>
        <begin position="8"/>
        <end position="135"/>
    </location>
</feature>
<keyword evidence="8 16" id="KW-0791">Threonine biosynthesis</keyword>
<evidence type="ECO:0000256" key="13">
    <source>
        <dbReference type="ARBA" id="ARBA00059589"/>
    </source>
</evidence>
<sequence>MINIGIIGVGLVGSELISQLAAYASSAPKLSVIALTNSSKQLLSTPAYSPLDLSTWKHALQTQGTTANLSVFIDYVSNSPVPAIIIDNTASQEIASQYPLFLRKGLHVVTPNKKAFSGAETLYKEIMEEAKKNKMLVFNESTVGAGLPIISTLKDLIRTGDKINRIEGIFSGTLSYIFNEFSKSGDDGQKFSEIVKVAKKNGYTEPDPRDDLNGLDVARKVIITGMDLSLDTLPVENIVPEPLRNLATSSEFLSRLPEFDSHFDNLKQAAKDNDQTLRYVGVIDPIGGESGVKLISLPLSHPFAALKGSDNIISFTTQRFPNPLIIQGAGAGAAVTAFGIFSDILKIADRLDPNTDTDTCRLN</sequence>